<evidence type="ECO:0000313" key="3">
    <source>
        <dbReference type="Proteomes" id="UP000306813"/>
    </source>
</evidence>
<proteinExistence type="predicted"/>
<dbReference type="InterPro" id="IPR019096">
    <property type="entry name" value="YopX_protein"/>
</dbReference>
<sequence>MRIGETMRLIDLKFRIWDNDNKLFVYGNMAENELLKNYDRLTQIELHTGFDDKNRKSIYEGDIVKNCETNYYVEYRYNSWRLVEVENEFISRDMVDFYFFQCRLDNRDHCDGYERLESLEVVDNIHENEKLLNAEQETANTHSNKIRKR</sequence>
<organism evidence="2 3">
    <name type="scientific">Campylobacter helveticus</name>
    <dbReference type="NCBI Taxonomy" id="28898"/>
    <lineage>
        <taxon>Bacteria</taxon>
        <taxon>Pseudomonadati</taxon>
        <taxon>Campylobacterota</taxon>
        <taxon>Epsilonproteobacteria</taxon>
        <taxon>Campylobacterales</taxon>
        <taxon>Campylobacteraceae</taxon>
        <taxon>Campylobacter</taxon>
    </lineage>
</organism>
<accession>A0AAX2UJ98</accession>
<name>A0AAX2UJ98_9BACT</name>
<evidence type="ECO:0000313" key="2">
    <source>
        <dbReference type="EMBL" id="TNB57670.1"/>
    </source>
</evidence>
<dbReference type="EMBL" id="VDBS01000035">
    <property type="protein sequence ID" value="TNB57670.1"/>
    <property type="molecule type" value="Genomic_DNA"/>
</dbReference>
<feature type="domain" description="YopX protein" evidence="1">
    <location>
        <begin position="43"/>
        <end position="132"/>
    </location>
</feature>
<dbReference type="Proteomes" id="UP000306813">
    <property type="component" value="Unassembled WGS sequence"/>
</dbReference>
<reference evidence="2 3" key="1">
    <citation type="submission" date="2019-05" db="EMBL/GenBank/DDBJ databases">
        <title>Draft genomes of eight strains of Campylobacter helveticus isolated from cats and a dog in New Zealand.</title>
        <authorList>
            <person name="Bojanic K."/>
            <person name="Midwinter A.C."/>
            <person name="Biggs P.J."/>
            <person name="Acke E."/>
            <person name="Cornelius A.J."/>
            <person name="Marshall J.C."/>
        </authorList>
    </citation>
    <scope>NUCLEOTIDE SEQUENCE [LARGE SCALE GENOMIC DNA]</scope>
    <source>
        <strain evidence="2 3">ACP123b</strain>
    </source>
</reference>
<comment type="caution">
    <text evidence="2">The sequence shown here is derived from an EMBL/GenBank/DDBJ whole genome shotgun (WGS) entry which is preliminary data.</text>
</comment>
<protein>
    <recommendedName>
        <fullName evidence="1">YopX protein domain-containing protein</fullName>
    </recommendedName>
</protein>
<gene>
    <name evidence="2" type="ORF">FDW42_04655</name>
</gene>
<dbReference type="Gene3D" id="2.30.30.290">
    <property type="entry name" value="YopX-like domains"/>
    <property type="match status" value="1"/>
</dbReference>
<dbReference type="AlphaFoldDB" id="A0AAX2UJ98"/>
<evidence type="ECO:0000259" key="1">
    <source>
        <dbReference type="Pfam" id="PF09643"/>
    </source>
</evidence>
<dbReference type="InterPro" id="IPR023385">
    <property type="entry name" value="YopX-like_C"/>
</dbReference>
<dbReference type="SUPFAM" id="SSF159006">
    <property type="entry name" value="YopX-like"/>
    <property type="match status" value="1"/>
</dbReference>
<dbReference type="Pfam" id="PF09643">
    <property type="entry name" value="YopX"/>
    <property type="match status" value="1"/>
</dbReference>